<evidence type="ECO:0000256" key="2">
    <source>
        <dbReference type="ARBA" id="ARBA00022448"/>
    </source>
</evidence>
<reference evidence="9 10" key="1">
    <citation type="submission" date="2014-08" db="EMBL/GenBank/DDBJ databases">
        <title>Whole genome shotgun sequence of Rhizobium rubi NBRC 13261.</title>
        <authorList>
            <person name="Katano-Makiyama Y."/>
            <person name="Hosoyama A."/>
            <person name="Hashimoto M."/>
            <person name="Hosoyama Y."/>
            <person name="Noguchi M."/>
            <person name="Tsuchikane K."/>
            <person name="Uohara A."/>
            <person name="Ohji S."/>
            <person name="Ichikawa N."/>
            <person name="Kimura A."/>
            <person name="Yamazoe A."/>
            <person name="Fujita N."/>
        </authorList>
    </citation>
    <scope>NUCLEOTIDE SEQUENCE [LARGE SCALE GENOMIC DNA]</scope>
    <source>
        <strain evidence="9 10">NBRC 13261</strain>
    </source>
</reference>
<dbReference type="Proteomes" id="UP000028701">
    <property type="component" value="Unassembled WGS sequence"/>
</dbReference>
<feature type="transmembrane region" description="Helical" evidence="7">
    <location>
        <begin position="251"/>
        <end position="269"/>
    </location>
</feature>
<dbReference type="SUPFAM" id="SSF161098">
    <property type="entry name" value="MetI-like"/>
    <property type="match status" value="2"/>
</dbReference>
<dbReference type="GO" id="GO:0055085">
    <property type="term" value="P:transmembrane transport"/>
    <property type="evidence" value="ECO:0007669"/>
    <property type="project" value="InterPro"/>
</dbReference>
<gene>
    <name evidence="9" type="ORF">RRU01S_10_00100</name>
</gene>
<feature type="domain" description="ABC transmembrane type-1" evidence="8">
    <location>
        <begin position="63"/>
        <end position="268"/>
    </location>
</feature>
<organism evidence="9 10">
    <name type="scientific">Agrobacterium rubi TR3 = NBRC 13261</name>
    <dbReference type="NCBI Taxonomy" id="1368415"/>
    <lineage>
        <taxon>Bacteria</taxon>
        <taxon>Pseudomonadati</taxon>
        <taxon>Pseudomonadota</taxon>
        <taxon>Alphaproteobacteria</taxon>
        <taxon>Hyphomicrobiales</taxon>
        <taxon>Rhizobiaceae</taxon>
        <taxon>Rhizobium/Agrobacterium group</taxon>
        <taxon>Agrobacterium</taxon>
    </lineage>
</organism>
<dbReference type="Pfam" id="PF00528">
    <property type="entry name" value="BPD_transp_1"/>
    <property type="match status" value="2"/>
</dbReference>
<dbReference type="FunFam" id="1.10.3720.10:FF:000088">
    <property type="entry name" value="Iron(III) ABC transporter, permease protein"/>
    <property type="match status" value="1"/>
</dbReference>
<feature type="transmembrane region" description="Helical" evidence="7">
    <location>
        <begin position="348"/>
        <end position="367"/>
    </location>
</feature>
<feature type="transmembrane region" description="Helical" evidence="7">
    <location>
        <begin position="387"/>
        <end position="405"/>
    </location>
</feature>
<feature type="transmembrane region" description="Helical" evidence="7">
    <location>
        <begin position="196"/>
        <end position="218"/>
    </location>
</feature>
<feature type="transmembrane region" description="Helical" evidence="7">
    <location>
        <begin position="474"/>
        <end position="495"/>
    </location>
</feature>
<feature type="transmembrane region" description="Helical" evidence="7">
    <location>
        <begin position="152"/>
        <end position="175"/>
    </location>
</feature>
<feature type="transmembrane region" description="Helical" evidence="7">
    <location>
        <begin position="21"/>
        <end position="44"/>
    </location>
</feature>
<protein>
    <submittedName>
        <fullName evidence="9">Putative ABC transporter permease protein</fullName>
    </submittedName>
</protein>
<dbReference type="PROSITE" id="PS50928">
    <property type="entry name" value="ABC_TM1"/>
    <property type="match status" value="2"/>
</dbReference>
<dbReference type="eggNOG" id="COG1178">
    <property type="taxonomic scope" value="Bacteria"/>
</dbReference>
<dbReference type="EMBL" id="BBJU01000010">
    <property type="protein sequence ID" value="GAK70172.1"/>
    <property type="molecule type" value="Genomic_DNA"/>
</dbReference>
<feature type="transmembrane region" description="Helical" evidence="7">
    <location>
        <begin position="302"/>
        <end position="328"/>
    </location>
</feature>
<comment type="similarity">
    <text evidence="7">Belongs to the binding-protein-dependent transport system permease family.</text>
</comment>
<evidence type="ECO:0000256" key="6">
    <source>
        <dbReference type="ARBA" id="ARBA00023136"/>
    </source>
</evidence>
<dbReference type="Gene3D" id="1.10.3720.10">
    <property type="entry name" value="MetI-like"/>
    <property type="match status" value="2"/>
</dbReference>
<dbReference type="CDD" id="cd06261">
    <property type="entry name" value="TM_PBP2"/>
    <property type="match status" value="2"/>
</dbReference>
<feature type="transmembrane region" description="Helical" evidence="7">
    <location>
        <begin position="64"/>
        <end position="86"/>
    </location>
</feature>
<feature type="transmembrane region" description="Helical" evidence="7">
    <location>
        <begin position="417"/>
        <end position="435"/>
    </location>
</feature>
<evidence type="ECO:0000256" key="1">
    <source>
        <dbReference type="ARBA" id="ARBA00004651"/>
    </source>
</evidence>
<feature type="transmembrane region" description="Helical" evidence="7">
    <location>
        <begin position="98"/>
        <end position="118"/>
    </location>
</feature>
<feature type="transmembrane region" description="Helical" evidence="7">
    <location>
        <begin position="532"/>
        <end position="553"/>
    </location>
</feature>
<keyword evidence="2 7" id="KW-0813">Transport</keyword>
<keyword evidence="6 7" id="KW-0472">Membrane</keyword>
<dbReference type="InterPro" id="IPR035906">
    <property type="entry name" value="MetI-like_sf"/>
</dbReference>
<evidence type="ECO:0000256" key="3">
    <source>
        <dbReference type="ARBA" id="ARBA00022475"/>
    </source>
</evidence>
<evidence type="ECO:0000256" key="7">
    <source>
        <dbReference type="RuleBase" id="RU363032"/>
    </source>
</evidence>
<evidence type="ECO:0000259" key="8">
    <source>
        <dbReference type="PROSITE" id="PS50928"/>
    </source>
</evidence>
<evidence type="ECO:0000313" key="9">
    <source>
        <dbReference type="EMBL" id="GAK70172.1"/>
    </source>
</evidence>
<evidence type="ECO:0000313" key="10">
    <source>
        <dbReference type="Proteomes" id="UP000028701"/>
    </source>
</evidence>
<evidence type="ECO:0000256" key="5">
    <source>
        <dbReference type="ARBA" id="ARBA00022989"/>
    </source>
</evidence>
<dbReference type="AlphaFoldDB" id="A0A081CU26"/>
<dbReference type="PANTHER" id="PTHR30183">
    <property type="entry name" value="MOLYBDENUM TRANSPORT SYSTEM PERMEASE PROTEIN MODB"/>
    <property type="match status" value="1"/>
</dbReference>
<evidence type="ECO:0000256" key="4">
    <source>
        <dbReference type="ARBA" id="ARBA00022692"/>
    </source>
</evidence>
<dbReference type="InterPro" id="IPR000515">
    <property type="entry name" value="MetI-like"/>
</dbReference>
<keyword evidence="3" id="KW-1003">Cell membrane</keyword>
<feature type="domain" description="ABC transmembrane type-1" evidence="8">
    <location>
        <begin position="343"/>
        <end position="549"/>
    </location>
</feature>
<dbReference type="PANTHER" id="PTHR30183:SF2">
    <property type="entry name" value="IRON UTILIZATION PROTEIN"/>
    <property type="match status" value="1"/>
</dbReference>
<name>A0A081CU26_9HYPH</name>
<keyword evidence="4 7" id="KW-0812">Transmembrane</keyword>
<comment type="subcellular location">
    <subcellularLocation>
        <location evidence="1 7">Cell membrane</location>
        <topology evidence="1 7">Multi-pass membrane protein</topology>
    </subcellularLocation>
</comment>
<accession>A0A081CU26</accession>
<dbReference type="GO" id="GO:0005886">
    <property type="term" value="C:plasma membrane"/>
    <property type="evidence" value="ECO:0007669"/>
    <property type="project" value="UniProtKB-SubCell"/>
</dbReference>
<comment type="caution">
    <text evidence="9">The sequence shown here is derived from an EMBL/GenBank/DDBJ whole genome shotgun (WGS) entry which is preliminary data.</text>
</comment>
<proteinExistence type="inferred from homology"/>
<keyword evidence="5 7" id="KW-1133">Transmembrane helix</keyword>
<sequence>MSLSPPLSTISRSRERVGSGLSFGTAVLALAVAMPLIAIFSIAATGGTDGWRHLLVNVLPHAGAQTLMLLVLTGTTTAFFGIIAAWLVSTFQFPLRRLLSLALVLPLAIPSYLAAYAFGEFLDFTGPVQSAVRTLFGFQTIRDYWFPDIRSLGGAVLVLSSVLYPYVYLSVRAAFGLQGRFATEAARTLGASPMRIFLSVQLPMARPAIIIGLALVLMETLNDIGAVEYLGVRTLTFAIYETWLNRGNLGGATQIASVLIILVATLIIVERKARSRQRFSATKSTAMTQRFGLQSLTAGRGWAATAFCLLPVLFGFAIPVLVLGSYAIKRLGGLADPKLVKALAHSVEISASAALITLVCGFTFAYVQRVNTSPLARSASRIGSLGYGIPGTVLAIGVLLPLAALDNALDGFLRLHLNYSTGLLLSGTTFAIIYAHSVRFMTLAEGNIDAGFQKLSPHIDMAARTLGRTRFQTLVTVLLPNIRPAAITAALLVFIESLKELPATIMLRPFNFNTLATLVYEDASRSRVQDAALPALIIIAAGLIPVILVSRSLDEKA</sequence>